<accession>A0A1G7KSX4</accession>
<feature type="transmembrane region" description="Helical" evidence="1">
    <location>
        <begin position="207"/>
        <end position="228"/>
    </location>
</feature>
<proteinExistence type="predicted"/>
<dbReference type="PANTHER" id="PTHR31061:SF24">
    <property type="entry name" value="LD22376P"/>
    <property type="match status" value="1"/>
</dbReference>
<protein>
    <submittedName>
        <fullName evidence="3">Predicted acyltransferase</fullName>
    </submittedName>
</protein>
<organism evidence="3 4">
    <name type="scientific">Mucilaginibacter pineti</name>
    <dbReference type="NCBI Taxonomy" id="1391627"/>
    <lineage>
        <taxon>Bacteria</taxon>
        <taxon>Pseudomonadati</taxon>
        <taxon>Bacteroidota</taxon>
        <taxon>Sphingobacteriia</taxon>
        <taxon>Sphingobacteriales</taxon>
        <taxon>Sphingobacteriaceae</taxon>
        <taxon>Mucilaginibacter</taxon>
    </lineage>
</organism>
<keyword evidence="3" id="KW-0012">Acyltransferase</keyword>
<dbReference type="GO" id="GO:0016746">
    <property type="term" value="F:acyltransferase activity"/>
    <property type="evidence" value="ECO:0007669"/>
    <property type="project" value="UniProtKB-KW"/>
</dbReference>
<dbReference type="RefSeq" id="WP_091155131.1">
    <property type="nucleotide sequence ID" value="NZ_FNAI01000017.1"/>
</dbReference>
<dbReference type="InterPro" id="IPR032176">
    <property type="entry name" value="DUF5009"/>
</dbReference>
<dbReference type="PANTHER" id="PTHR31061">
    <property type="entry name" value="LD22376P"/>
    <property type="match status" value="1"/>
</dbReference>
<evidence type="ECO:0000256" key="1">
    <source>
        <dbReference type="SAM" id="Phobius"/>
    </source>
</evidence>
<sequence length="383" mass="42125">MANTVVGDKATSTSRPRLLSLDFFRGFTVAAMILVNDPGDWGHIYWPLEHSKWNGCTPTDLVFPFFLFMVGVSIVYAMQAKKTGEAGHGKVILSILRRTLIIFLLGVCLPLIGNFEFAHLRIPGVLQRIGVVFGITAILYLKTGVRTQIIIAVSCLIGYYLLMTLVPVPGFGQPNLDPETNLGAWVDRLVFTSNHLWGQSKTWDPEGLLGTIPAIGTCLLGVFTGTWLKSDKLKTGSQILGLTGTGALLVIGGLIWNTFFPINKALWTSSFVLLTAGLAIIILSISYWLIDVKGYKKLIPPFLAFGRNAIAAYVLADVIPSLLSVIPVSYHGQKSNVWSWMYFTFFTPYLSPINASLASAILTVIIIFIPVWILYIKKITVKI</sequence>
<feature type="domain" description="DUF5009" evidence="2">
    <location>
        <begin position="53"/>
        <end position="107"/>
    </location>
</feature>
<dbReference type="STRING" id="1391627.SAMN05216464_11771"/>
<feature type="transmembrane region" description="Helical" evidence="1">
    <location>
        <begin position="61"/>
        <end position="79"/>
    </location>
</feature>
<evidence type="ECO:0000313" key="3">
    <source>
        <dbReference type="EMBL" id="SDF40285.1"/>
    </source>
</evidence>
<evidence type="ECO:0000259" key="2">
    <source>
        <dbReference type="Pfam" id="PF16401"/>
    </source>
</evidence>
<dbReference type="Pfam" id="PF16401">
    <property type="entry name" value="DUF5009"/>
    <property type="match status" value="1"/>
</dbReference>
<keyword evidence="1" id="KW-0812">Transmembrane</keyword>
<dbReference type="OrthoDB" id="9788724at2"/>
<feature type="transmembrane region" description="Helical" evidence="1">
    <location>
        <begin position="125"/>
        <end position="142"/>
    </location>
</feature>
<evidence type="ECO:0000313" key="4">
    <source>
        <dbReference type="Proteomes" id="UP000199072"/>
    </source>
</evidence>
<feature type="transmembrane region" description="Helical" evidence="1">
    <location>
        <begin position="265"/>
        <end position="290"/>
    </location>
</feature>
<name>A0A1G7KSX4_9SPHI</name>
<dbReference type="EMBL" id="FNAI01000017">
    <property type="protein sequence ID" value="SDF40285.1"/>
    <property type="molecule type" value="Genomic_DNA"/>
</dbReference>
<keyword evidence="1" id="KW-0472">Membrane</keyword>
<keyword evidence="1" id="KW-1133">Transmembrane helix</keyword>
<feature type="transmembrane region" description="Helical" evidence="1">
    <location>
        <begin position="310"/>
        <end position="330"/>
    </location>
</feature>
<feature type="transmembrane region" description="Helical" evidence="1">
    <location>
        <begin position="350"/>
        <end position="375"/>
    </location>
</feature>
<keyword evidence="3" id="KW-0808">Transferase</keyword>
<reference evidence="3 4" key="1">
    <citation type="submission" date="2016-10" db="EMBL/GenBank/DDBJ databases">
        <authorList>
            <person name="de Groot N.N."/>
        </authorList>
    </citation>
    <scope>NUCLEOTIDE SEQUENCE [LARGE SCALE GENOMIC DNA]</scope>
    <source>
        <strain evidence="3 4">47C3B</strain>
    </source>
</reference>
<keyword evidence="4" id="KW-1185">Reference proteome</keyword>
<feature type="transmembrane region" description="Helical" evidence="1">
    <location>
        <begin position="240"/>
        <end position="259"/>
    </location>
</feature>
<feature type="transmembrane region" description="Helical" evidence="1">
    <location>
        <begin position="91"/>
        <end position="113"/>
    </location>
</feature>
<gene>
    <name evidence="3" type="ORF">SAMN05216464_11771</name>
</gene>
<dbReference type="Proteomes" id="UP000199072">
    <property type="component" value="Unassembled WGS sequence"/>
</dbReference>
<dbReference type="AlphaFoldDB" id="A0A1G7KSX4"/>
<feature type="transmembrane region" description="Helical" evidence="1">
    <location>
        <begin position="149"/>
        <end position="168"/>
    </location>
</feature>